<feature type="domain" description="Dynamin N-terminal" evidence="8">
    <location>
        <begin position="65"/>
        <end position="220"/>
    </location>
</feature>
<comment type="subcellular location">
    <subcellularLocation>
        <location evidence="1">Membrane</location>
    </subcellularLocation>
</comment>
<dbReference type="Proteomes" id="UP000319756">
    <property type="component" value="Chromosome"/>
</dbReference>
<keyword evidence="10" id="KW-1185">Reference proteome</keyword>
<evidence type="ECO:0000256" key="5">
    <source>
        <dbReference type="ARBA" id="ARBA00023136"/>
    </source>
</evidence>
<evidence type="ECO:0000313" key="9">
    <source>
        <dbReference type="EMBL" id="QDI89986.1"/>
    </source>
</evidence>
<dbReference type="InterPro" id="IPR027094">
    <property type="entry name" value="Mitofusin_fam"/>
</dbReference>
<reference evidence="10" key="1">
    <citation type="submission" date="2019-01" db="EMBL/GenBank/DDBJ databases">
        <title>Genomic analysis of Salicibibacter sp. NKC3-5.</title>
        <authorList>
            <person name="Oh Y.J."/>
        </authorList>
    </citation>
    <scope>NUCLEOTIDE SEQUENCE [LARGE SCALE GENOMIC DNA]</scope>
    <source>
        <strain evidence="10">NKC3-5</strain>
    </source>
</reference>
<dbReference type="InterPro" id="IPR045063">
    <property type="entry name" value="Dynamin_N"/>
</dbReference>
<protein>
    <submittedName>
        <fullName evidence="9">GTP-binding protein</fullName>
    </submittedName>
</protein>
<name>A0A514LDQ0_9BACI</name>
<dbReference type="CDD" id="cd09912">
    <property type="entry name" value="DLP_2"/>
    <property type="match status" value="1"/>
</dbReference>
<feature type="region of interest" description="Disordered" evidence="7">
    <location>
        <begin position="1"/>
        <end position="44"/>
    </location>
</feature>
<dbReference type="GO" id="GO:0016020">
    <property type="term" value="C:membrane"/>
    <property type="evidence" value="ECO:0007669"/>
    <property type="project" value="UniProtKB-SubCell"/>
</dbReference>
<organism evidence="9 10">
    <name type="scientific">Salicibibacter halophilus</name>
    <dbReference type="NCBI Taxonomy" id="2502791"/>
    <lineage>
        <taxon>Bacteria</taxon>
        <taxon>Bacillati</taxon>
        <taxon>Bacillota</taxon>
        <taxon>Bacilli</taxon>
        <taxon>Bacillales</taxon>
        <taxon>Bacillaceae</taxon>
        <taxon>Salicibibacter</taxon>
    </lineage>
</organism>
<accession>A0A514LDQ0</accession>
<keyword evidence="2" id="KW-0547">Nucleotide-binding</keyword>
<keyword evidence="6" id="KW-0175">Coiled coil</keyword>
<evidence type="ECO:0000256" key="3">
    <source>
        <dbReference type="ARBA" id="ARBA00022801"/>
    </source>
</evidence>
<dbReference type="InterPro" id="IPR005225">
    <property type="entry name" value="Small_GTP-bd"/>
</dbReference>
<evidence type="ECO:0000256" key="4">
    <source>
        <dbReference type="ARBA" id="ARBA00023134"/>
    </source>
</evidence>
<evidence type="ECO:0000256" key="2">
    <source>
        <dbReference type="ARBA" id="ARBA00022741"/>
    </source>
</evidence>
<dbReference type="Gene3D" id="3.40.50.300">
    <property type="entry name" value="P-loop containing nucleotide triphosphate hydrolases"/>
    <property type="match status" value="2"/>
</dbReference>
<evidence type="ECO:0000256" key="7">
    <source>
        <dbReference type="SAM" id="MobiDB-lite"/>
    </source>
</evidence>
<dbReference type="SUPFAM" id="SSF52540">
    <property type="entry name" value="P-loop containing nucleoside triphosphate hydrolases"/>
    <property type="match status" value="2"/>
</dbReference>
<dbReference type="GO" id="GO:0003924">
    <property type="term" value="F:GTPase activity"/>
    <property type="evidence" value="ECO:0007669"/>
    <property type="project" value="InterPro"/>
</dbReference>
<dbReference type="GO" id="GO:0005525">
    <property type="term" value="F:GTP binding"/>
    <property type="evidence" value="ECO:0007669"/>
    <property type="project" value="UniProtKB-KW"/>
</dbReference>
<dbReference type="AlphaFoldDB" id="A0A514LDQ0"/>
<evidence type="ECO:0000259" key="8">
    <source>
        <dbReference type="Pfam" id="PF00350"/>
    </source>
</evidence>
<proteinExistence type="predicted"/>
<evidence type="ECO:0000256" key="6">
    <source>
        <dbReference type="SAM" id="Coils"/>
    </source>
</evidence>
<gene>
    <name evidence="9" type="ORF">EPH95_01370</name>
</gene>
<feature type="compositionally biased region" description="Basic and acidic residues" evidence="7">
    <location>
        <begin position="1"/>
        <end position="11"/>
    </location>
</feature>
<keyword evidence="5" id="KW-0472">Membrane</keyword>
<keyword evidence="3" id="KW-0378">Hydrolase</keyword>
<dbReference type="Pfam" id="PF00350">
    <property type="entry name" value="Dynamin_N"/>
    <property type="match status" value="1"/>
</dbReference>
<dbReference type="PANTHER" id="PTHR10465:SF0">
    <property type="entry name" value="SARCALUMENIN"/>
    <property type="match status" value="1"/>
</dbReference>
<sequence>MGSTNHQRENPPSDGSFTLRGGKGVTTETLSPLEERKRTLPFGEPEKARLEKLDGKLSYDAPFSVAVCGHFSAGKSTLLNHLLGADLLPSSPIPTTANIMTIAAGDPCLTAITNDGERHVFAGHIPWEKLQSFALDGTSIREVQLSLPLPFLPAGVTLADTPGVDSTDDSHENYTGTELLTTDAIIYITDYNHVRSETNLRFLRQMQRENKPIILVVNQIDKHDENELPFSIFSHGLRDMLQRFGIDPIALYFTSCHELDHPENELANWIEDVRSLLFHAESLKERSQTRMMRSAVSALLERLYQDRARGEQAIEDSLQANGFSVGDHQSLVQIRERLKQLDEETRDAQADMRHRLDEFFKQTYLFPHDLMESAKTWIESLDPSFKVGMFGSKKKKAAEQEKREEALSTELKRRWDTEVLLYLSEFFKKQSLSSSTARHVQAAVQEIPFRAEEAGWLRSFVADGVKNEQYVYTLASRLNHALLKEVKDTVWPLYREIIADFEKQTEDERFRLSEKAEKLQEIETLEAENEERLKTVDHAITRVKASLEEVEGDERLEEDLEALLQRSPDLDGLQADVEVSERSQPLPEETRTFPSVEYSQKADQLPLGDWQGLRETVEKYMGQPYAEDERKHLHSTLKKAEQRDYMFVMAGAFSAGKSTFLNALVQEEIMPVSPTR</sequence>
<dbReference type="KEGG" id="sale:EPH95_01370"/>
<feature type="coiled-coil region" evidence="6">
    <location>
        <begin position="502"/>
        <end position="535"/>
    </location>
</feature>
<dbReference type="NCBIfam" id="TIGR00231">
    <property type="entry name" value="small_GTP"/>
    <property type="match status" value="1"/>
</dbReference>
<feature type="compositionally biased region" description="Basic and acidic residues" evidence="7">
    <location>
        <begin position="33"/>
        <end position="44"/>
    </location>
</feature>
<dbReference type="InterPro" id="IPR027417">
    <property type="entry name" value="P-loop_NTPase"/>
</dbReference>
<dbReference type="PANTHER" id="PTHR10465">
    <property type="entry name" value="TRANSMEMBRANE GTPASE FZO1"/>
    <property type="match status" value="1"/>
</dbReference>
<dbReference type="EMBL" id="CP035485">
    <property type="protein sequence ID" value="QDI89986.1"/>
    <property type="molecule type" value="Genomic_DNA"/>
</dbReference>
<evidence type="ECO:0000256" key="1">
    <source>
        <dbReference type="ARBA" id="ARBA00004370"/>
    </source>
</evidence>
<keyword evidence="4" id="KW-0342">GTP-binding</keyword>
<evidence type="ECO:0000313" key="10">
    <source>
        <dbReference type="Proteomes" id="UP000319756"/>
    </source>
</evidence>